<dbReference type="InterPro" id="IPR020845">
    <property type="entry name" value="AMP-binding_CS"/>
</dbReference>
<dbReference type="Proteomes" id="UP000676325">
    <property type="component" value="Unassembled WGS sequence"/>
</dbReference>
<evidence type="ECO:0000256" key="3">
    <source>
        <dbReference type="ARBA" id="ARBA00022832"/>
    </source>
</evidence>
<keyword evidence="8" id="KW-1185">Reference proteome</keyword>
<evidence type="ECO:0000313" key="7">
    <source>
        <dbReference type="EMBL" id="MBR7830603.1"/>
    </source>
</evidence>
<dbReference type="Pfam" id="PF23024">
    <property type="entry name" value="AMP-dom_DIP2-like"/>
    <property type="match status" value="1"/>
</dbReference>
<dbReference type="InterPro" id="IPR025110">
    <property type="entry name" value="AMP-bd_C"/>
</dbReference>
<dbReference type="PANTHER" id="PTHR22754:SF32">
    <property type="entry name" value="DISCO-INTERACTING PROTEIN 2"/>
    <property type="match status" value="1"/>
</dbReference>
<evidence type="ECO:0000256" key="4">
    <source>
        <dbReference type="ARBA" id="ARBA00023098"/>
    </source>
</evidence>
<dbReference type="AlphaFoldDB" id="A0A941EH09"/>
<name>A0A941EH09_9ACTN</name>
<evidence type="ECO:0000256" key="1">
    <source>
        <dbReference type="ARBA" id="ARBA00006432"/>
    </source>
</evidence>
<dbReference type="GO" id="GO:0071766">
    <property type="term" value="P:Actinobacterium-type cell wall biogenesis"/>
    <property type="evidence" value="ECO:0007669"/>
    <property type="project" value="UniProtKB-ARBA"/>
</dbReference>
<feature type="domain" description="AMP-dependent synthetase/ligase" evidence="5">
    <location>
        <begin position="30"/>
        <end position="428"/>
    </location>
</feature>
<dbReference type="InterPro" id="IPR042099">
    <property type="entry name" value="ANL_N_sf"/>
</dbReference>
<gene>
    <name evidence="7" type="ORF">KDK95_30155</name>
</gene>
<dbReference type="Gene3D" id="3.30.300.30">
    <property type="match status" value="1"/>
</dbReference>
<dbReference type="Pfam" id="PF00501">
    <property type="entry name" value="AMP-binding"/>
    <property type="match status" value="1"/>
</dbReference>
<dbReference type="PROSITE" id="PS00455">
    <property type="entry name" value="AMP_BINDING"/>
    <property type="match status" value="1"/>
</dbReference>
<dbReference type="GO" id="GO:0005886">
    <property type="term" value="C:plasma membrane"/>
    <property type="evidence" value="ECO:0007669"/>
    <property type="project" value="TreeGrafter"/>
</dbReference>
<dbReference type="RefSeq" id="WP_212521725.1">
    <property type="nucleotide sequence ID" value="NZ_JAGSOH010000143.1"/>
</dbReference>
<dbReference type="EMBL" id="JAGSOH010000143">
    <property type="protein sequence ID" value="MBR7830603.1"/>
    <property type="molecule type" value="Genomic_DNA"/>
</dbReference>
<evidence type="ECO:0000313" key="8">
    <source>
        <dbReference type="Proteomes" id="UP000676325"/>
    </source>
</evidence>
<dbReference type="Gene3D" id="3.40.50.12780">
    <property type="entry name" value="N-terminal domain of ligase-like"/>
    <property type="match status" value="1"/>
</dbReference>
<protein>
    <submittedName>
        <fullName evidence="7">Fatty acyl-AMP ligase</fullName>
    </submittedName>
</protein>
<comment type="similarity">
    <text evidence="1">Belongs to the ATP-dependent AMP-binding enzyme family.</text>
</comment>
<evidence type="ECO:0000256" key="2">
    <source>
        <dbReference type="ARBA" id="ARBA00022598"/>
    </source>
</evidence>
<dbReference type="InterPro" id="IPR000873">
    <property type="entry name" value="AMP-dep_synth/lig_dom"/>
</dbReference>
<reference evidence="7" key="1">
    <citation type="submission" date="2021-04" db="EMBL/GenBank/DDBJ databases">
        <title>Genome based classification of Actinospica acidithermotolerans sp. nov., an actinobacterium isolated from an Indonesian hot spring.</title>
        <authorList>
            <person name="Kusuma A.B."/>
            <person name="Putra K.E."/>
            <person name="Nafisah S."/>
            <person name="Loh J."/>
            <person name="Nouioui I."/>
            <person name="Goodfellow M."/>
        </authorList>
    </citation>
    <scope>NUCLEOTIDE SEQUENCE</scope>
    <source>
        <strain evidence="7">MGRD01-02</strain>
    </source>
</reference>
<evidence type="ECO:0000259" key="6">
    <source>
        <dbReference type="Pfam" id="PF23024"/>
    </source>
</evidence>
<sequence length="596" mass="63742">MTTPQTAAPPSVPAIPRAAGTGAATVPEILRRRAATHPERTAFVFLTDGEEPGEQLTYAQLHREAAERAEMLCAAGLRGRNAVMLYPAGLEFVKALMGCMYAGVTGAPVQVPSRESGYRRLRGIADDAGASAILTDSETLERLRAKFAGSPHLEGLTLIATDAPSAAVSDEGAEPGPDDLALLQYTSGSTGDPKGVMITHANFIANAEETDALWPCGDGAVFVSWLPHFHDMGMLFGIIAPLWAGAPSYLMAPAAFVRRPGRWPEAMSRFRGTHTAGPSFAYELCVREAAEIGVPGELDLSAWRVAGNGAEPVRWRVVEDFTAAYAPVGFRPETMCPGYGLAENTLKASGSPTDRKPLVLWVDPDKLREGRVVHLSEEDPAALALVGSGVPVEGTRLRIVEPESLLPVPEGGIGEIWISGPCVAAGYLGREKESDETFRARTGDRQGPGAPTYLRTGDLGFEYDGELFVTGRIKDLIIRKGRNFYPQDIETAVESAESRLGVNCSAAFSVDDGTAELLVVVVEAGVRTFAGYGAEALRERIRAAVYESQRLHVDDVVLVRRGSLPKTSSGKVQRRRCRQLYLEGALAPIATDGTDS</sequence>
<keyword evidence="2 7" id="KW-0436">Ligase</keyword>
<dbReference type="PANTHER" id="PTHR22754">
    <property type="entry name" value="DISCO-INTERACTING PROTEIN 2 DIP2 -RELATED"/>
    <property type="match status" value="1"/>
</dbReference>
<dbReference type="InterPro" id="IPR040097">
    <property type="entry name" value="FAAL/FAAC"/>
</dbReference>
<comment type="caution">
    <text evidence="7">The sequence shown here is derived from an EMBL/GenBank/DDBJ whole genome shotgun (WGS) entry which is preliminary data.</text>
</comment>
<dbReference type="GO" id="GO:0016874">
    <property type="term" value="F:ligase activity"/>
    <property type="evidence" value="ECO:0007669"/>
    <property type="project" value="UniProtKB-KW"/>
</dbReference>
<keyword evidence="4" id="KW-0443">Lipid metabolism</keyword>
<dbReference type="GO" id="GO:0006633">
    <property type="term" value="P:fatty acid biosynthetic process"/>
    <property type="evidence" value="ECO:0007669"/>
    <property type="project" value="TreeGrafter"/>
</dbReference>
<dbReference type="GO" id="GO:0070566">
    <property type="term" value="F:adenylyltransferase activity"/>
    <property type="evidence" value="ECO:0007669"/>
    <property type="project" value="TreeGrafter"/>
</dbReference>
<dbReference type="FunFam" id="3.40.50.12780:FF:000013">
    <property type="entry name" value="Long-chain-fatty-acid--AMP ligase FadD32"/>
    <property type="match status" value="1"/>
</dbReference>
<accession>A0A941EH09</accession>
<dbReference type="CDD" id="cd05931">
    <property type="entry name" value="FAAL"/>
    <property type="match status" value="1"/>
</dbReference>
<proteinExistence type="inferred from homology"/>
<keyword evidence="3" id="KW-0276">Fatty acid metabolism</keyword>
<dbReference type="InterPro" id="IPR045851">
    <property type="entry name" value="AMP-bd_C_sf"/>
</dbReference>
<organism evidence="7 8">
    <name type="scientific">Actinospica acidithermotolerans</name>
    <dbReference type="NCBI Taxonomy" id="2828514"/>
    <lineage>
        <taxon>Bacteria</taxon>
        <taxon>Bacillati</taxon>
        <taxon>Actinomycetota</taxon>
        <taxon>Actinomycetes</taxon>
        <taxon>Catenulisporales</taxon>
        <taxon>Actinospicaceae</taxon>
        <taxon>Actinospica</taxon>
    </lineage>
</organism>
<evidence type="ECO:0000259" key="5">
    <source>
        <dbReference type="Pfam" id="PF00501"/>
    </source>
</evidence>
<feature type="domain" description="AMP-binding enzyme C-terminal" evidence="6">
    <location>
        <begin position="475"/>
        <end position="587"/>
    </location>
</feature>
<dbReference type="SUPFAM" id="SSF56801">
    <property type="entry name" value="Acetyl-CoA synthetase-like"/>
    <property type="match status" value="1"/>
</dbReference>